<feature type="region of interest" description="Disordered" evidence="2">
    <location>
        <begin position="143"/>
        <end position="164"/>
    </location>
</feature>
<dbReference type="AlphaFoldDB" id="A0A1G6IQX9"/>
<evidence type="ECO:0000256" key="1">
    <source>
        <dbReference type="ARBA" id="ARBA00009199"/>
    </source>
</evidence>
<keyword evidence="4" id="KW-0808">Transferase</keyword>
<dbReference type="PROSITE" id="PS00571">
    <property type="entry name" value="AMIDASES"/>
    <property type="match status" value="1"/>
</dbReference>
<protein>
    <submittedName>
        <fullName evidence="4">Aspartyl-tRNA(Asn)/glutamyl-tRNA(Gln) amidotransferase subunit A</fullName>
    </submittedName>
</protein>
<dbReference type="InterPro" id="IPR020556">
    <property type="entry name" value="Amidase_CS"/>
</dbReference>
<dbReference type="Pfam" id="PF01425">
    <property type="entry name" value="Amidase"/>
    <property type="match status" value="1"/>
</dbReference>
<organism evidence="4 5">
    <name type="scientific">Melghirimyces thermohalophilus</name>
    <dbReference type="NCBI Taxonomy" id="1236220"/>
    <lineage>
        <taxon>Bacteria</taxon>
        <taxon>Bacillati</taxon>
        <taxon>Bacillota</taxon>
        <taxon>Bacilli</taxon>
        <taxon>Bacillales</taxon>
        <taxon>Thermoactinomycetaceae</taxon>
        <taxon>Melghirimyces</taxon>
    </lineage>
</organism>
<gene>
    <name evidence="4" type="ORF">SAMN04488112_10315</name>
</gene>
<dbReference type="RefSeq" id="WP_176757775.1">
    <property type="nucleotide sequence ID" value="NZ_FMZA01000003.1"/>
</dbReference>
<comment type="similarity">
    <text evidence="1">Belongs to the amidase family.</text>
</comment>
<name>A0A1G6IQX9_9BACL</name>
<evidence type="ECO:0000256" key="2">
    <source>
        <dbReference type="SAM" id="MobiDB-lite"/>
    </source>
</evidence>
<dbReference type="STRING" id="1236220.SAMN04488112_10315"/>
<feature type="domain" description="Amidase" evidence="3">
    <location>
        <begin position="27"/>
        <end position="453"/>
    </location>
</feature>
<dbReference type="InterPro" id="IPR000120">
    <property type="entry name" value="Amidase"/>
</dbReference>
<evidence type="ECO:0000259" key="3">
    <source>
        <dbReference type="Pfam" id="PF01425"/>
    </source>
</evidence>
<proteinExistence type="inferred from homology"/>
<reference evidence="4 5" key="1">
    <citation type="submission" date="2016-10" db="EMBL/GenBank/DDBJ databases">
        <authorList>
            <person name="de Groot N.N."/>
        </authorList>
    </citation>
    <scope>NUCLEOTIDE SEQUENCE [LARGE SCALE GENOMIC DNA]</scope>
    <source>
        <strain evidence="4 5">DSM 45514</strain>
    </source>
</reference>
<dbReference type="Proteomes" id="UP000199387">
    <property type="component" value="Unassembled WGS sequence"/>
</dbReference>
<dbReference type="Gene3D" id="3.90.1300.10">
    <property type="entry name" value="Amidase signature (AS) domain"/>
    <property type="match status" value="1"/>
</dbReference>
<dbReference type="GO" id="GO:0016740">
    <property type="term" value="F:transferase activity"/>
    <property type="evidence" value="ECO:0007669"/>
    <property type="project" value="UniProtKB-KW"/>
</dbReference>
<sequence length="471" mass="51821">MREEDLLWISANDLAQQIRHKEISPVEVVRIYLDQIQRLNPELNAYCTVAEEQAIAAAREAEECLMSEEDPPPLLGVPIAIKDLTPSKGIRTTYGSHIYADHVPDWDSVFCTRVKQAGAIILGKTNTPEFGHTGITDNLLFGKTNNPHDPSRTAGGSSGGSAAAVSAGMAPMAEGSDGGGSIRIPASFCGVYGLKPTFGRIPFDTGPTRFSTTTPFLHRGSLTRTVDDAVLLLNVVQGTHRDDPFSVPASRIRLPLQEPDLTGLKIAYSPNLDYFEIDPEVKTAVEKGLRVYERMGCQVDEVTLGLEEERVTGSFTKMWSVQFAAHYGHFLDGWRERMSKSMVSTIEYGNQFSAVEYKHWERDRDDAYRKVEALWETYDLLVTPTVAVPAFPHGPGPEAINGQPVNRYSGWMLTSLFNMTGHPAASVNCGESSEGLPIGMQIIGPRFAEELILQVSKVMEQTKGQVKTWMG</sequence>
<keyword evidence="5" id="KW-1185">Reference proteome</keyword>
<accession>A0A1G6IQX9</accession>
<dbReference type="EMBL" id="FMZA01000003">
    <property type="protein sequence ID" value="SDC08841.1"/>
    <property type="molecule type" value="Genomic_DNA"/>
</dbReference>
<dbReference type="SUPFAM" id="SSF75304">
    <property type="entry name" value="Amidase signature (AS) enzymes"/>
    <property type="match status" value="1"/>
</dbReference>
<evidence type="ECO:0000313" key="5">
    <source>
        <dbReference type="Proteomes" id="UP000199387"/>
    </source>
</evidence>
<dbReference type="PANTHER" id="PTHR11895">
    <property type="entry name" value="TRANSAMIDASE"/>
    <property type="match status" value="1"/>
</dbReference>
<dbReference type="InterPro" id="IPR036928">
    <property type="entry name" value="AS_sf"/>
</dbReference>
<evidence type="ECO:0000313" key="4">
    <source>
        <dbReference type="EMBL" id="SDC08841.1"/>
    </source>
</evidence>
<dbReference type="InterPro" id="IPR023631">
    <property type="entry name" value="Amidase_dom"/>
</dbReference>
<dbReference type="PANTHER" id="PTHR11895:SF7">
    <property type="entry name" value="GLUTAMYL-TRNA(GLN) AMIDOTRANSFERASE SUBUNIT A, MITOCHONDRIAL"/>
    <property type="match status" value="1"/>
</dbReference>